<dbReference type="GO" id="GO:0008017">
    <property type="term" value="F:microtubule binding"/>
    <property type="evidence" value="ECO:0007669"/>
    <property type="project" value="InterPro"/>
</dbReference>
<evidence type="ECO:0000313" key="7">
    <source>
        <dbReference type="Proteomes" id="UP000623687"/>
    </source>
</evidence>
<feature type="domain" description="GAR" evidence="5">
    <location>
        <begin position="1522"/>
        <end position="1600"/>
    </location>
</feature>
<evidence type="ECO:0000256" key="3">
    <source>
        <dbReference type="ARBA" id="ARBA00023212"/>
    </source>
</evidence>
<feature type="compositionally biased region" description="Pro residues" evidence="4">
    <location>
        <begin position="1633"/>
        <end position="1645"/>
    </location>
</feature>
<evidence type="ECO:0000256" key="2">
    <source>
        <dbReference type="ARBA" id="ARBA00022490"/>
    </source>
</evidence>
<reference evidence="6" key="1">
    <citation type="submission" date="2019-07" db="EMBL/GenBank/DDBJ databases">
        <authorList>
            <person name="Palmer J.M."/>
        </authorList>
    </citation>
    <scope>NUCLEOTIDE SEQUENCE</scope>
    <source>
        <strain evidence="6">PC9</strain>
    </source>
</reference>
<feature type="region of interest" description="Disordered" evidence="4">
    <location>
        <begin position="977"/>
        <end position="1002"/>
    </location>
</feature>
<dbReference type="Gene3D" id="3.30.920.20">
    <property type="entry name" value="Gas2-like domain"/>
    <property type="match status" value="1"/>
</dbReference>
<dbReference type="SUPFAM" id="SSF143575">
    <property type="entry name" value="GAS2 domain-like"/>
    <property type="match status" value="1"/>
</dbReference>
<feature type="compositionally biased region" description="Low complexity" evidence="4">
    <location>
        <begin position="1397"/>
        <end position="1423"/>
    </location>
</feature>
<feature type="region of interest" description="Disordered" evidence="4">
    <location>
        <begin position="1107"/>
        <end position="1143"/>
    </location>
</feature>
<dbReference type="SMART" id="SM00243">
    <property type="entry name" value="GAS2"/>
    <property type="match status" value="1"/>
</dbReference>
<evidence type="ECO:0000256" key="4">
    <source>
        <dbReference type="SAM" id="MobiDB-lite"/>
    </source>
</evidence>
<protein>
    <recommendedName>
        <fullName evidence="5">GAR domain-containing protein</fullName>
    </recommendedName>
</protein>
<dbReference type="InterPro" id="IPR036534">
    <property type="entry name" value="GAR_dom_sf"/>
</dbReference>
<evidence type="ECO:0000313" key="6">
    <source>
        <dbReference type="EMBL" id="KAF7433319.1"/>
    </source>
</evidence>
<dbReference type="VEuPathDB" id="FungiDB:PC9H_005269"/>
<comment type="caution">
    <text evidence="6">The sequence shown here is derived from an EMBL/GenBank/DDBJ whole genome shotgun (WGS) entry which is preliminary data.</text>
</comment>
<dbReference type="Proteomes" id="UP000623687">
    <property type="component" value="Unassembled WGS sequence"/>
</dbReference>
<keyword evidence="3" id="KW-0206">Cytoskeleton</keyword>
<feature type="region of interest" description="Disordered" evidence="4">
    <location>
        <begin position="1630"/>
        <end position="1722"/>
    </location>
</feature>
<feature type="region of interest" description="Disordered" evidence="4">
    <location>
        <begin position="25"/>
        <end position="49"/>
    </location>
</feature>
<dbReference type="PROSITE" id="PS51460">
    <property type="entry name" value="GAR"/>
    <property type="match status" value="1"/>
</dbReference>
<dbReference type="RefSeq" id="XP_036633346.1">
    <property type="nucleotide sequence ID" value="XM_036774844.1"/>
</dbReference>
<organism evidence="6 7">
    <name type="scientific">Pleurotus ostreatus</name>
    <name type="common">Oyster mushroom</name>
    <name type="synonym">White-rot fungus</name>
    <dbReference type="NCBI Taxonomy" id="5322"/>
    <lineage>
        <taxon>Eukaryota</taxon>
        <taxon>Fungi</taxon>
        <taxon>Dikarya</taxon>
        <taxon>Basidiomycota</taxon>
        <taxon>Agaricomycotina</taxon>
        <taxon>Agaricomycetes</taxon>
        <taxon>Agaricomycetidae</taxon>
        <taxon>Agaricales</taxon>
        <taxon>Pleurotineae</taxon>
        <taxon>Pleurotaceae</taxon>
        <taxon>Pleurotus</taxon>
    </lineage>
</organism>
<evidence type="ECO:0000256" key="1">
    <source>
        <dbReference type="ARBA" id="ARBA00004245"/>
    </source>
</evidence>
<dbReference type="GO" id="GO:0005856">
    <property type="term" value="C:cytoskeleton"/>
    <property type="evidence" value="ECO:0007669"/>
    <property type="project" value="UniProtKB-SubCell"/>
</dbReference>
<feature type="compositionally biased region" description="Basic and acidic residues" evidence="4">
    <location>
        <begin position="39"/>
        <end position="49"/>
    </location>
</feature>
<evidence type="ECO:0000259" key="5">
    <source>
        <dbReference type="PROSITE" id="PS51460"/>
    </source>
</evidence>
<dbReference type="Pfam" id="PF02187">
    <property type="entry name" value="GAS2"/>
    <property type="match status" value="1"/>
</dbReference>
<keyword evidence="2" id="KW-0963">Cytoplasm</keyword>
<dbReference type="PANTHER" id="PTHR23159">
    <property type="entry name" value="CENTROSOMAL PROTEIN 2"/>
    <property type="match status" value="1"/>
</dbReference>
<dbReference type="GeneID" id="59375087"/>
<gene>
    <name evidence="6" type="ORF">PC9H_005269</name>
</gene>
<dbReference type="InterPro" id="IPR003108">
    <property type="entry name" value="GAR_dom"/>
</dbReference>
<feature type="compositionally biased region" description="Polar residues" evidence="4">
    <location>
        <begin position="1455"/>
        <end position="1490"/>
    </location>
</feature>
<proteinExistence type="predicted"/>
<dbReference type="PANTHER" id="PTHR23159:SF60">
    <property type="entry name" value="SPINDLE ASSEMBLY ABNORMAL PROTEIN 4"/>
    <property type="match status" value="1"/>
</dbReference>
<accession>A0A8H6ZYQ5</accession>
<sequence>MASTRPSLELAGSLPLNGDKTLDVQAAERLLNAQPRPSPTREGEEQALESHEVIELQAFIDRKEWIEEKIKIMEKMPPIEVFAGLDAVRSSAIEVPGLPSREELKQWLIDHDAIEKETEVFDSGEMKKLKKFTKAAAQRNLSPEDTDLIEITLTTIFDLDRLLHLLRDRSEHLDLLEIRITWEECRAAAWSEKQSILQSVQTFLDTRAKWSPSVYETLNASEDQSFHPIIRRGSVASISSAASVSSESSVNSVGFSRGARFKLSEQLAREASHFNARISALRHGKIAAAGKALDKLIDSSRRPVPDELLDEQDRLEEKALNDLEQVGKFALNVVAQWRKADELYVETMKDKASAQTLIEEVETAKLHLPNAAQSLSFETRIDKLKRRIALRDAPDSSKSTFPCPVNPLFSGQKAYNEFLVQTISQDVHSVSELVRSANSLVQEYSTKAQVVGQAEALVKASEDCRTSLATIINQLQHGIPASGDDGTFPSLSSKASLQPASHSAFLALLPSLLEQLDQGLGRTSRILDDWSILSIQLDQHGIHSGFKTTVADRLQELSDLRERGRTAGTKADETTRQLRQVRQVCSTMASLSNNLEALQHQVIQDIEEHKWRRLNVHEAPITPPTPTNASLTPTSPSNFADQVQNARERHADEVEVPLRSLSSYLAGSLSEHVNSEVQRIQRLLNNSSQLIALSENVEFQATAMRSICDEADSILLQIEELSAQQTARILHILEETPSQETTSDDELEKIISLLEGRLRSFKESLVARVPFVSQQSCADASAFDSSALDAVVRADCNSYTMRLSGSMESLRQKSIQVDLARMARNVDAALAAISDDINTLTQELSRLKGSLPPNPPDGNTMASLQDLIHQIDAISQDRPSSIFRSFSPIQELLRQIDSTPAIRDPIVYQKIYLSRRRAVDDAELRFTSWREGAETFRQTLLRTQAVEAKRLDLERLEEERKEKERLEQLRLAEDSRLQAEREKASNEAAEKERQRREKQEEEERLQLAEARRVLQRERERFAADSVKNHLLEQQHLATIERLQIEEARLRDEHARQVAEGRLAVEQVEQHRLEHERKVSDQIRKIEAELQAEEGRLRSEKARIAEEMAQLQQEKGKAPQRSSPQDDHSDDVFGPSAISQRPSAEDSILQLKISNLRKRLRSLSIGKIAFPSSDTAALPSSDLIKKLNKDFSSICQEAEQLPDSVDNPSVNLDLISLKADIVATTELMQKVQHLNSLVSIIQKCDTTLSDLLEHIDSYPAPPLGILASDYRPPMDIPPEAQLNARLSFTRTVVGSLDDAIQSVGRDPRASAEQQRVMQTWNELEEMAKDRLQGRKSRPPSVTSVTQGSSGRDSRSSASTLAQSKPSRKPGSYAGLSAGAGPSKGRFLSPALPSTRRAVSGGSSDSISRSSSRLSSVSTNRSVSGTHSSLYAPTFASRQRTNSLSTSTTTPTNRSTGITQRVRAQTGQTSRTASPVISELSQSVRTSRSGIGTWSRAPRLSLSKTPTPQPKKPIPGPKKAYIPDPKSKLDVAIGDVVNNLPVNISIEGVAETWKDQSGKYWIGDQDPKLCFCRILRSHTVMVRVGGGWAELSKFIRDHCAESFRLMPESPPRPGAGEEKWINSASLLEAAEVTSPPLPPRTPEPRFPFVPTFALSTPTSKSPQSVKSSPSAKGSPLTPLQFIRRAEPDAPLLRPMTPSKLSSLSSSRAKRSMPPTPARHAVWRP</sequence>
<dbReference type="OrthoDB" id="10017054at2759"/>
<feature type="compositionally biased region" description="Pro residues" evidence="4">
    <location>
        <begin position="1505"/>
        <end position="1514"/>
    </location>
</feature>
<keyword evidence="7" id="KW-1185">Reference proteome</keyword>
<name>A0A8H6ZYQ5_PLEOS</name>
<feature type="compositionally biased region" description="Low complexity" evidence="4">
    <location>
        <begin position="1346"/>
        <end position="1357"/>
    </location>
</feature>
<comment type="subcellular location">
    <subcellularLocation>
        <location evidence="1">Cytoplasm</location>
        <location evidence="1">Cytoskeleton</location>
    </subcellularLocation>
</comment>
<dbReference type="EMBL" id="JACETU010000003">
    <property type="protein sequence ID" value="KAF7433319.1"/>
    <property type="molecule type" value="Genomic_DNA"/>
</dbReference>
<feature type="compositionally biased region" description="Low complexity" evidence="4">
    <location>
        <begin position="1646"/>
        <end position="1668"/>
    </location>
</feature>
<feature type="region of interest" description="Disordered" evidence="4">
    <location>
        <begin position="1328"/>
        <end position="1521"/>
    </location>
</feature>
<feature type="compositionally biased region" description="Low complexity" evidence="4">
    <location>
        <begin position="1435"/>
        <end position="1454"/>
    </location>
</feature>